<dbReference type="PROSITE" id="PS51845">
    <property type="entry name" value="PDEASE_I_2"/>
    <property type="match status" value="1"/>
</dbReference>
<dbReference type="GO" id="GO:0001653">
    <property type="term" value="F:peptide receptor activity"/>
    <property type="evidence" value="ECO:0007669"/>
    <property type="project" value="TreeGrafter"/>
</dbReference>
<dbReference type="PANTHER" id="PTHR11920:SF335">
    <property type="entry name" value="GUANYLATE CYCLASE"/>
    <property type="match status" value="1"/>
</dbReference>
<dbReference type="Pfam" id="PF00211">
    <property type="entry name" value="Guanylate_cyc"/>
    <property type="match status" value="1"/>
</dbReference>
<dbReference type="InterPro" id="IPR050401">
    <property type="entry name" value="Cyclic_nucleotide_synthase"/>
</dbReference>
<dbReference type="GO" id="GO:0004114">
    <property type="term" value="F:3',5'-cyclic-nucleotide phosphodiesterase activity"/>
    <property type="evidence" value="ECO:0007669"/>
    <property type="project" value="InterPro"/>
</dbReference>
<evidence type="ECO:0000256" key="7">
    <source>
        <dbReference type="SAM" id="MobiDB-lite"/>
    </source>
</evidence>
<evidence type="ECO:0000256" key="6">
    <source>
        <dbReference type="ARBA" id="ARBA00023239"/>
    </source>
</evidence>
<dbReference type="InterPro" id="IPR017978">
    <property type="entry name" value="GPCR_3_C"/>
</dbReference>
<dbReference type="PANTHER" id="PTHR11920">
    <property type="entry name" value="GUANYLYL CYCLASE"/>
    <property type="match status" value="1"/>
</dbReference>
<comment type="subcellular location">
    <subcellularLocation>
        <location evidence="1">Membrane</location>
        <topology evidence="1">Multi-pass membrane protein</topology>
    </subcellularLocation>
</comment>
<accession>A0A9N8EIV2</accession>
<feature type="transmembrane region" description="Helical" evidence="8">
    <location>
        <begin position="729"/>
        <end position="750"/>
    </location>
</feature>
<protein>
    <submittedName>
        <fullName evidence="13">Receptor-type guanylate cyclase gcy</fullName>
    </submittedName>
</protein>
<evidence type="ECO:0000256" key="3">
    <source>
        <dbReference type="ARBA" id="ARBA00022741"/>
    </source>
</evidence>
<feature type="transmembrane region" description="Helical" evidence="8">
    <location>
        <begin position="562"/>
        <end position="582"/>
    </location>
</feature>
<dbReference type="Proteomes" id="UP001153069">
    <property type="component" value="Unassembled WGS sequence"/>
</dbReference>
<evidence type="ECO:0000313" key="14">
    <source>
        <dbReference type="Proteomes" id="UP001153069"/>
    </source>
</evidence>
<evidence type="ECO:0000313" key="13">
    <source>
        <dbReference type="EMBL" id="CAB9521897.1"/>
    </source>
</evidence>
<evidence type="ECO:0000256" key="8">
    <source>
        <dbReference type="SAM" id="Phobius"/>
    </source>
</evidence>
<feature type="domain" description="PDEase" evidence="12">
    <location>
        <begin position="1020"/>
        <end position="1253"/>
    </location>
</feature>
<dbReference type="GO" id="GO:0000166">
    <property type="term" value="F:nucleotide binding"/>
    <property type="evidence" value="ECO:0007669"/>
    <property type="project" value="UniProtKB-KW"/>
</dbReference>
<dbReference type="InterPro" id="IPR029787">
    <property type="entry name" value="Nucleotide_cyclase"/>
</dbReference>
<feature type="compositionally biased region" description="Basic and acidic residues" evidence="7">
    <location>
        <begin position="1286"/>
        <end position="1301"/>
    </location>
</feature>
<dbReference type="CDD" id="cd07302">
    <property type="entry name" value="CHD"/>
    <property type="match status" value="1"/>
</dbReference>
<feature type="domain" description="Guanylate cyclase" evidence="10">
    <location>
        <begin position="802"/>
        <end position="936"/>
    </location>
</feature>
<organism evidence="13 14">
    <name type="scientific">Seminavis robusta</name>
    <dbReference type="NCBI Taxonomy" id="568900"/>
    <lineage>
        <taxon>Eukaryota</taxon>
        <taxon>Sar</taxon>
        <taxon>Stramenopiles</taxon>
        <taxon>Ochrophyta</taxon>
        <taxon>Bacillariophyta</taxon>
        <taxon>Bacillariophyceae</taxon>
        <taxon>Bacillariophycidae</taxon>
        <taxon>Naviculales</taxon>
        <taxon>Naviculaceae</taxon>
        <taxon>Seminavis</taxon>
    </lineage>
</organism>
<reference evidence="13" key="1">
    <citation type="submission" date="2020-06" db="EMBL/GenBank/DDBJ databases">
        <authorList>
            <consortium name="Plant Systems Biology data submission"/>
        </authorList>
    </citation>
    <scope>NUCLEOTIDE SEQUENCE</scope>
    <source>
        <strain evidence="13">D6</strain>
    </source>
</reference>
<dbReference type="InterPro" id="IPR002073">
    <property type="entry name" value="PDEase_catalytic_dom"/>
</dbReference>
<dbReference type="SUPFAM" id="SSF55073">
    <property type="entry name" value="Nucleotide cyclase"/>
    <property type="match status" value="1"/>
</dbReference>
<evidence type="ECO:0000256" key="2">
    <source>
        <dbReference type="ARBA" id="ARBA00022692"/>
    </source>
</evidence>
<dbReference type="InterPro" id="IPR036971">
    <property type="entry name" value="PDEase_catalytic_dom_sf"/>
</dbReference>
<dbReference type="GO" id="GO:0004383">
    <property type="term" value="F:guanylate cyclase activity"/>
    <property type="evidence" value="ECO:0007669"/>
    <property type="project" value="TreeGrafter"/>
</dbReference>
<dbReference type="GO" id="GO:0007168">
    <property type="term" value="P:receptor guanylyl cyclase signaling pathway"/>
    <property type="evidence" value="ECO:0007669"/>
    <property type="project" value="TreeGrafter"/>
</dbReference>
<feature type="region of interest" description="Disordered" evidence="7">
    <location>
        <begin position="1272"/>
        <end position="1301"/>
    </location>
</feature>
<evidence type="ECO:0000259" key="11">
    <source>
        <dbReference type="PROSITE" id="PS50259"/>
    </source>
</evidence>
<gene>
    <name evidence="13" type="ORF">SEMRO_1246_G255790.1</name>
</gene>
<feature type="domain" description="G-protein coupled receptors family 3 profile" evidence="11">
    <location>
        <begin position="526"/>
        <end position="781"/>
    </location>
</feature>
<evidence type="ECO:0000256" key="9">
    <source>
        <dbReference type="SAM" id="SignalP"/>
    </source>
</evidence>
<comment type="caution">
    <text evidence="13">The sequence shown here is derived from an EMBL/GenBank/DDBJ whole genome shotgun (WGS) entry which is preliminary data.</text>
</comment>
<keyword evidence="14" id="KW-1185">Reference proteome</keyword>
<feature type="signal peptide" evidence="9">
    <location>
        <begin position="1"/>
        <end position="26"/>
    </location>
</feature>
<dbReference type="SMART" id="SM00044">
    <property type="entry name" value="CYCc"/>
    <property type="match status" value="1"/>
</dbReference>
<keyword evidence="6" id="KW-0456">Lyase</keyword>
<dbReference type="Pfam" id="PF00233">
    <property type="entry name" value="PDEase_I"/>
    <property type="match status" value="1"/>
</dbReference>
<keyword evidence="13" id="KW-0675">Receptor</keyword>
<dbReference type="GO" id="GO:0005886">
    <property type="term" value="C:plasma membrane"/>
    <property type="evidence" value="ECO:0007669"/>
    <property type="project" value="TreeGrafter"/>
</dbReference>
<dbReference type="GO" id="GO:0035556">
    <property type="term" value="P:intracellular signal transduction"/>
    <property type="evidence" value="ECO:0007669"/>
    <property type="project" value="InterPro"/>
</dbReference>
<dbReference type="SUPFAM" id="SSF109604">
    <property type="entry name" value="HD-domain/PDEase-like"/>
    <property type="match status" value="1"/>
</dbReference>
<sequence>MTLSFLFLTLTISLSCLSPFPLFADAALTVPCNSTSQCAVLFRPGSKCNHDGFCTNPFYHGGCLSNLGLTNKTRICNSQDSPDALAKGYCRSSPLGYPEVRLAARNWESANLGAWILQILLSELLDVPTSIEGGSFDVNMNFYDLDNGFDVGNAGVDPALQELQVAHQVQGDCASVTNSREDYQPCMHVNQETYASWYDLSEFKDFIEPVRELGAMTENAWFIPRFAALNDSSLVSYAGLSGEENRRKLAETFKTPTRWGHYCQEYSPTNCAPNSDALAHRPPANDEEADSFFVDGLFYGFFRYTDLHNCDKYPTNCTGHFVDVPCEWITYAPSQLYHNDIAMTTERYTYTEQTQIYRAANATKSPVMYQAYTIDLIYADFVGSDAEFTRVTLPVRTQDCIDARHAHVCGDDFATMIGEAAGSCDTAPEMLKKTLSRAFRTEAFSPDVPPEFWSPAVAAVEQYQITVPQLGQIYTLWFARQTDAWNYDPRDAVCQFVVDNMDMVQSWIPETHPRVVHEAEREEQGLSRAAIALASLALAAILVSMLLTFFKRKTASIYHTQIEFIYLVLGGMLLVTIGAVAFAVDPSDGTCASIYWLTDIGFALQLAPLLHRIKNINRLTSSGNGMQRVRLRLKALYGFAFSVVGVVAMFLTIWYILDQPREAFEYELKTDDVTPQGETIIHSYAYCGSEQQNWHLLSFAWMALILVPGCMLGFITSQVKEDMNDTNSLALTLYFHSAFLLAWFCSYLLLRESDMPKFMIHSSFLLSADTIGALGIYLLPKFLRSGDTIQEEILPDVFVHTTIALLDVQGFSAWSSVREPVQVFQFLERLYASWDVLAAHHGVYKVETVGECYVAATGIPDAQSDHVVRMAKFVSDCCRKMPKFVRKMEEQFGPDTRELQIRAGMNSGAVTGGFLKGKGARFQLFGDTMTTATLIQTNSASGRIHLSQTTAELLLKAGKRRWIMEREEKVHTIEKGEMKTYWLVKGGHGFEDVGSSNGYLSDDESEDGEEESEERWVEFNVGVFKGLLQQILIRRAAGAVNEPFVVPVSMVDKGEMPLSEVQEIIELPKFNKRAAKRQREAENIEIPNKVMDQLKLYVKEISIRYNRNAFHNFAHASYVVMAVTKYLNRIIAATDAGVGKDGERFRSSFQAALHDHTYGIASDALTQFAVVFTALIHDVDHPGVPNPQFIKENSITATKYKNRSVAEQNSFDIAWDLLMEERFTDLLSAICQDSQDLCRFRQLVVNALMATDLGDKEMKALRNGRWDKAFQRGDSSDGASVVTDSTMHDSETARESRDTTSNRKATIVIEHLIQAADVAHMSQHWHIYRKWNERLFRETYAAFREGRANSNPADNWYNGEIGFFNFYIIPLSEKLRDCGVFGPTSDENLNYAVNNRDMWEKNGQAITDEMHKRVEEEYNTVLVAPASKSFEITQEQAMPMPTGSVVEV</sequence>
<evidence type="ECO:0000256" key="1">
    <source>
        <dbReference type="ARBA" id="ARBA00004141"/>
    </source>
</evidence>
<dbReference type="Pfam" id="PF00003">
    <property type="entry name" value="7tm_3"/>
    <property type="match status" value="1"/>
</dbReference>
<name>A0A9N8EIV2_9STRA</name>
<dbReference type="GO" id="GO:0004930">
    <property type="term" value="F:G protein-coupled receptor activity"/>
    <property type="evidence" value="ECO:0007669"/>
    <property type="project" value="InterPro"/>
</dbReference>
<dbReference type="Gene3D" id="1.10.1300.10">
    <property type="entry name" value="3'5'-cyclic nucleotide phosphodiesterase, catalytic domain"/>
    <property type="match status" value="1"/>
</dbReference>
<dbReference type="EMBL" id="CAICTM010001244">
    <property type="protein sequence ID" value="CAB9521897.1"/>
    <property type="molecule type" value="Genomic_DNA"/>
</dbReference>
<evidence type="ECO:0000259" key="10">
    <source>
        <dbReference type="PROSITE" id="PS50125"/>
    </source>
</evidence>
<feature type="transmembrane region" description="Helical" evidence="8">
    <location>
        <begin position="529"/>
        <end position="550"/>
    </location>
</feature>
<keyword evidence="9" id="KW-0732">Signal</keyword>
<feature type="transmembrane region" description="Helical" evidence="8">
    <location>
        <begin position="594"/>
        <end position="614"/>
    </location>
</feature>
<keyword evidence="3" id="KW-0547">Nucleotide-binding</keyword>
<dbReference type="PROSITE" id="PS50125">
    <property type="entry name" value="GUANYLATE_CYCLASE_2"/>
    <property type="match status" value="1"/>
</dbReference>
<evidence type="ECO:0000256" key="5">
    <source>
        <dbReference type="ARBA" id="ARBA00023136"/>
    </source>
</evidence>
<evidence type="ECO:0000259" key="12">
    <source>
        <dbReference type="PROSITE" id="PS51845"/>
    </source>
</evidence>
<keyword evidence="5 8" id="KW-0472">Membrane</keyword>
<feature type="chain" id="PRO_5040216441" evidence="9">
    <location>
        <begin position="27"/>
        <end position="1448"/>
    </location>
</feature>
<feature type="transmembrane region" description="Helical" evidence="8">
    <location>
        <begin position="699"/>
        <end position="717"/>
    </location>
</feature>
<evidence type="ECO:0000256" key="4">
    <source>
        <dbReference type="ARBA" id="ARBA00022989"/>
    </source>
</evidence>
<feature type="transmembrane region" description="Helical" evidence="8">
    <location>
        <begin position="635"/>
        <end position="657"/>
    </location>
</feature>
<dbReference type="OrthoDB" id="546632at2759"/>
<dbReference type="PROSITE" id="PS50259">
    <property type="entry name" value="G_PROTEIN_RECEP_F3_4"/>
    <property type="match status" value="1"/>
</dbReference>
<proteinExistence type="predicted"/>
<dbReference type="GO" id="GO:0004016">
    <property type="term" value="F:adenylate cyclase activity"/>
    <property type="evidence" value="ECO:0007669"/>
    <property type="project" value="TreeGrafter"/>
</dbReference>
<dbReference type="InterPro" id="IPR001054">
    <property type="entry name" value="A/G_cyclase"/>
</dbReference>
<dbReference type="Gene3D" id="3.30.70.1230">
    <property type="entry name" value="Nucleotide cyclase"/>
    <property type="match status" value="1"/>
</dbReference>
<keyword evidence="4 8" id="KW-1133">Transmembrane helix</keyword>
<keyword evidence="2 8" id="KW-0812">Transmembrane</keyword>